<dbReference type="GO" id="GO:0005524">
    <property type="term" value="F:ATP binding"/>
    <property type="evidence" value="ECO:0007669"/>
    <property type="project" value="UniProtKB-UniRule"/>
</dbReference>
<dbReference type="InterPro" id="IPR023299">
    <property type="entry name" value="ATPase_P-typ_cyto_dom_N"/>
</dbReference>
<dbReference type="Proteomes" id="UP000522163">
    <property type="component" value="Unassembled WGS sequence"/>
</dbReference>
<evidence type="ECO:0000256" key="3">
    <source>
        <dbReference type="ARBA" id="ARBA00022539"/>
    </source>
</evidence>
<comment type="similarity">
    <text evidence="2 11">Belongs to the cation transport ATPase (P-type) (TC 3.A.3) family. Type IB subfamily.</text>
</comment>
<dbReference type="InterPro" id="IPR023298">
    <property type="entry name" value="ATPase_P-typ_TM_dom_sf"/>
</dbReference>
<keyword evidence="7 11" id="KW-1133">Transmembrane helix</keyword>
<dbReference type="Gene3D" id="3.40.50.1000">
    <property type="entry name" value="HAD superfamily/HAD-like"/>
    <property type="match status" value="1"/>
</dbReference>
<dbReference type="InterPro" id="IPR001757">
    <property type="entry name" value="P_typ_ATPase"/>
</dbReference>
<evidence type="ECO:0000256" key="5">
    <source>
        <dbReference type="ARBA" id="ARBA00022723"/>
    </source>
</evidence>
<dbReference type="AlphaFoldDB" id="A0A7W9SHT1"/>
<keyword evidence="6" id="KW-1278">Translocase</keyword>
<evidence type="ECO:0000256" key="9">
    <source>
        <dbReference type="ARBA" id="ARBA00039103"/>
    </source>
</evidence>
<evidence type="ECO:0000256" key="1">
    <source>
        <dbReference type="ARBA" id="ARBA00004651"/>
    </source>
</evidence>
<evidence type="ECO:0000256" key="12">
    <source>
        <dbReference type="SAM" id="MobiDB-lite"/>
    </source>
</evidence>
<reference evidence="14 15" key="1">
    <citation type="submission" date="2020-08" db="EMBL/GenBank/DDBJ databases">
        <title>Genomic Encyclopedia of Type Strains, Phase IV (KMG-IV): sequencing the most valuable type-strain genomes for metagenomic binning, comparative biology and taxonomic classification.</title>
        <authorList>
            <person name="Goeker M."/>
        </authorList>
    </citation>
    <scope>NUCLEOTIDE SEQUENCE [LARGE SCALE GENOMIC DNA]</scope>
    <source>
        <strain evidence="14 15">DSM 17245</strain>
    </source>
</reference>
<dbReference type="NCBIfam" id="TIGR01525">
    <property type="entry name" value="ATPase-IB_hvy"/>
    <property type="match status" value="1"/>
</dbReference>
<dbReference type="PRINTS" id="PR00119">
    <property type="entry name" value="CATATPASE"/>
</dbReference>
<dbReference type="Pfam" id="PF00702">
    <property type="entry name" value="Hydrolase"/>
    <property type="match status" value="1"/>
</dbReference>
<dbReference type="InterPro" id="IPR044492">
    <property type="entry name" value="P_typ_ATPase_HD_dom"/>
</dbReference>
<dbReference type="PANTHER" id="PTHR48085:SF5">
    <property type="entry name" value="CADMIUM_ZINC-TRANSPORTING ATPASE HMA4-RELATED"/>
    <property type="match status" value="1"/>
</dbReference>
<accession>A0A7W9SHT1</accession>
<dbReference type="Gene3D" id="3.40.1110.10">
    <property type="entry name" value="Calcium-transporting ATPase, cytoplasmic domain N"/>
    <property type="match status" value="1"/>
</dbReference>
<keyword evidence="11" id="KW-1003">Cell membrane</keyword>
<evidence type="ECO:0000256" key="2">
    <source>
        <dbReference type="ARBA" id="ARBA00006024"/>
    </source>
</evidence>
<comment type="catalytic activity">
    <reaction evidence="10">
        <text>Cd(2+)(in) + ATP + H2O = Cd(2+)(out) + ADP + phosphate + H(+)</text>
        <dbReference type="Rhea" id="RHEA:12132"/>
        <dbReference type="ChEBI" id="CHEBI:15377"/>
        <dbReference type="ChEBI" id="CHEBI:15378"/>
        <dbReference type="ChEBI" id="CHEBI:30616"/>
        <dbReference type="ChEBI" id="CHEBI:43474"/>
        <dbReference type="ChEBI" id="CHEBI:48775"/>
        <dbReference type="ChEBI" id="CHEBI:456216"/>
        <dbReference type="EC" id="7.2.2.21"/>
    </reaction>
</comment>
<dbReference type="PANTHER" id="PTHR48085">
    <property type="entry name" value="CADMIUM/ZINC-TRANSPORTING ATPASE HMA2-RELATED"/>
    <property type="match status" value="1"/>
</dbReference>
<keyword evidence="11" id="KW-0547">Nucleotide-binding</keyword>
<dbReference type="InterPro" id="IPR023214">
    <property type="entry name" value="HAD_sf"/>
</dbReference>
<evidence type="ECO:0000256" key="11">
    <source>
        <dbReference type="RuleBase" id="RU362081"/>
    </source>
</evidence>
<evidence type="ECO:0000313" key="15">
    <source>
        <dbReference type="Proteomes" id="UP000522163"/>
    </source>
</evidence>
<dbReference type="GO" id="GO:0046872">
    <property type="term" value="F:metal ion binding"/>
    <property type="evidence" value="ECO:0007669"/>
    <property type="project" value="UniProtKB-KW"/>
</dbReference>
<organism evidence="14 15">
    <name type="scientific">Oribacterium sinus</name>
    <dbReference type="NCBI Taxonomy" id="237576"/>
    <lineage>
        <taxon>Bacteria</taxon>
        <taxon>Bacillati</taxon>
        <taxon>Bacillota</taxon>
        <taxon>Clostridia</taxon>
        <taxon>Lachnospirales</taxon>
        <taxon>Lachnospiraceae</taxon>
        <taxon>Oribacterium</taxon>
    </lineage>
</organism>
<comment type="subcellular location">
    <subcellularLocation>
        <location evidence="1">Cell membrane</location>
        <topology evidence="1">Multi-pass membrane protein</topology>
    </subcellularLocation>
</comment>
<dbReference type="SFLD" id="SFLDF00027">
    <property type="entry name" value="p-type_atpase"/>
    <property type="match status" value="1"/>
</dbReference>
<evidence type="ECO:0000313" key="14">
    <source>
        <dbReference type="EMBL" id="MBB6042207.1"/>
    </source>
</evidence>
<feature type="transmembrane region" description="Helical" evidence="11">
    <location>
        <begin position="285"/>
        <end position="310"/>
    </location>
</feature>
<dbReference type="InterPro" id="IPR051014">
    <property type="entry name" value="Cation_Transport_ATPase_IB"/>
</dbReference>
<feature type="transmembrane region" description="Helical" evidence="11">
    <location>
        <begin position="40"/>
        <end position="57"/>
    </location>
</feature>
<dbReference type="NCBIfam" id="TIGR01494">
    <property type="entry name" value="ATPase_P-type"/>
    <property type="match status" value="2"/>
</dbReference>
<dbReference type="InterPro" id="IPR008250">
    <property type="entry name" value="ATPase_P-typ_transduc_dom_A_sf"/>
</dbReference>
<dbReference type="InterPro" id="IPR059000">
    <property type="entry name" value="ATPase_P-type_domA"/>
</dbReference>
<dbReference type="EMBL" id="JACHHH010000013">
    <property type="protein sequence ID" value="MBB6042207.1"/>
    <property type="molecule type" value="Genomic_DNA"/>
</dbReference>
<evidence type="ECO:0000256" key="6">
    <source>
        <dbReference type="ARBA" id="ARBA00022967"/>
    </source>
</evidence>
<sequence length="678" mass="73312">MSEKLIRERNKLLLSVILFLILLIVEKTGILPFLPEHSLWYLPLYLIPYFLSGLSVVKECFLGIKNRRPFDEALLMTVATLGAFLSGEFAEAVAVMVFYQMGELFQSYAVGKSRKSIKELMDIVPELAHIEREDGTVDTVDPDEVEVGDMLLVKPGERVPVDGIVRQGESMVNTAALTGESVPREVFPGEKIISGCINGEGMLRVEALKAFEDSTVSKILELVEEASEKKSKAENFITKFARIYTPIVVYSALALAILPSLGLFLGTKIGLVSPEFFAAHPPLTWLYRACTFLVVSCPCALVISVPLSFFGGIGAASREGVLVKGSNYLELVSKLKVVVSDKTGTLTKGNFAVQEIEPWEGISKEDLLRTAAMAENGSTHPIGLFILSAYKKWMEDSSKANASPEDVVVESDPMKHSSGKESNSLPFPENTENRSGAGLISIVEGCKILVGKAKLLEEEGISVPQQEKGAATICLVAKDGQYLGRILIADEVKESSKEAVSKMKQQGIENVVMLTGDSTPVAEAVGRELNLDSVYGELLPAQKVEKVEEILSSLTEEGEKRNGYLAFIGDGINDAPVLSRADVGIAMGAMGSDAAIEAADVVIMDDDLSRIPTLIAIGKKTMRIAMQNIVFALTVKFLVLILSAVGLANMWAAVFGDVGVTVICIINAMRLIQNPKSI</sequence>
<evidence type="ECO:0000256" key="8">
    <source>
        <dbReference type="ARBA" id="ARBA00023136"/>
    </source>
</evidence>
<feature type="transmembrane region" description="Helical" evidence="11">
    <location>
        <begin position="654"/>
        <end position="672"/>
    </location>
</feature>
<dbReference type="SUPFAM" id="SSF56784">
    <property type="entry name" value="HAD-like"/>
    <property type="match status" value="1"/>
</dbReference>
<protein>
    <recommendedName>
        <fullName evidence="9">Cd(2+)-exporting ATPase</fullName>
        <ecNumber evidence="9">7.2.2.21</ecNumber>
    </recommendedName>
</protein>
<gene>
    <name evidence="14" type="ORF">HNQ46_002203</name>
</gene>
<proteinExistence type="inferred from homology"/>
<feature type="transmembrane region" description="Helical" evidence="11">
    <location>
        <begin position="12"/>
        <end position="34"/>
    </location>
</feature>
<dbReference type="SFLD" id="SFLDG00002">
    <property type="entry name" value="C1.7:_P-type_atpase_like"/>
    <property type="match status" value="1"/>
</dbReference>
<dbReference type="PROSITE" id="PS00154">
    <property type="entry name" value="ATPASE_E1_E2"/>
    <property type="match status" value="1"/>
</dbReference>
<dbReference type="GO" id="GO:0005886">
    <property type="term" value="C:plasma membrane"/>
    <property type="evidence" value="ECO:0007669"/>
    <property type="project" value="UniProtKB-SubCell"/>
</dbReference>
<keyword evidence="8 11" id="KW-0472">Membrane</keyword>
<keyword evidence="5 11" id="KW-0479">Metal-binding</keyword>
<feature type="domain" description="P-type ATPase A" evidence="13">
    <location>
        <begin position="126"/>
        <end position="224"/>
    </location>
</feature>
<dbReference type="SUPFAM" id="SSF81653">
    <property type="entry name" value="Calcium ATPase, transduction domain A"/>
    <property type="match status" value="1"/>
</dbReference>
<keyword evidence="11" id="KW-0067">ATP-binding</keyword>
<evidence type="ECO:0000256" key="4">
    <source>
        <dbReference type="ARBA" id="ARBA00022692"/>
    </source>
</evidence>
<name>A0A7W9SHT1_9FIRM</name>
<dbReference type="PRINTS" id="PR00941">
    <property type="entry name" value="CDATPASE"/>
</dbReference>
<dbReference type="FunFam" id="2.70.150.10:FF:000002">
    <property type="entry name" value="Copper-transporting ATPase 1, putative"/>
    <property type="match status" value="1"/>
</dbReference>
<evidence type="ECO:0000256" key="10">
    <source>
        <dbReference type="ARBA" id="ARBA00049338"/>
    </source>
</evidence>
<dbReference type="SUPFAM" id="SSF81665">
    <property type="entry name" value="Calcium ATPase, transmembrane domain M"/>
    <property type="match status" value="1"/>
</dbReference>
<feature type="transmembrane region" description="Helical" evidence="11">
    <location>
        <begin position="629"/>
        <end position="648"/>
    </location>
</feature>
<dbReference type="Pfam" id="PF00122">
    <property type="entry name" value="E1-E2_ATPase"/>
    <property type="match status" value="1"/>
</dbReference>
<dbReference type="InterPro" id="IPR018303">
    <property type="entry name" value="ATPase_P-typ_P_site"/>
</dbReference>
<dbReference type="GO" id="GO:0016887">
    <property type="term" value="F:ATP hydrolysis activity"/>
    <property type="evidence" value="ECO:0007669"/>
    <property type="project" value="InterPro"/>
</dbReference>
<dbReference type="InterPro" id="IPR036412">
    <property type="entry name" value="HAD-like_sf"/>
</dbReference>
<comment type="caution">
    <text evidence="14">The sequence shown here is derived from an EMBL/GenBank/DDBJ whole genome shotgun (WGS) entry which is preliminary data.</text>
</comment>
<dbReference type="Gene3D" id="2.70.150.10">
    <property type="entry name" value="Calcium-transporting ATPase, cytoplasmic transduction domain A"/>
    <property type="match status" value="1"/>
</dbReference>
<evidence type="ECO:0000259" key="13">
    <source>
        <dbReference type="Pfam" id="PF00122"/>
    </source>
</evidence>
<evidence type="ECO:0000256" key="7">
    <source>
        <dbReference type="ARBA" id="ARBA00022989"/>
    </source>
</evidence>
<keyword evidence="3" id="KW-0104">Cadmium</keyword>
<dbReference type="GeneID" id="85015715"/>
<feature type="transmembrane region" description="Helical" evidence="11">
    <location>
        <begin position="247"/>
        <end position="265"/>
    </location>
</feature>
<dbReference type="SFLD" id="SFLDS00003">
    <property type="entry name" value="Haloacid_Dehalogenase"/>
    <property type="match status" value="1"/>
</dbReference>
<feature type="region of interest" description="Disordered" evidence="12">
    <location>
        <begin position="401"/>
        <end position="432"/>
    </location>
</feature>
<dbReference type="GO" id="GO:0008551">
    <property type="term" value="F:P-type cadmium transporter activity"/>
    <property type="evidence" value="ECO:0007669"/>
    <property type="project" value="UniProtKB-EC"/>
</dbReference>
<keyword evidence="4 11" id="KW-0812">Transmembrane</keyword>
<dbReference type="RefSeq" id="WP_183684702.1">
    <property type="nucleotide sequence ID" value="NZ_JACHHH010000013.1"/>
</dbReference>
<dbReference type="EC" id="7.2.2.21" evidence="9"/>
<dbReference type="InterPro" id="IPR027256">
    <property type="entry name" value="P-typ_ATPase_IB"/>
</dbReference>